<protein>
    <submittedName>
        <fullName evidence="1">Uncharacterized protein</fullName>
    </submittedName>
</protein>
<gene>
    <name evidence="1" type="ORF">AJGP001_03890</name>
</gene>
<dbReference type="RefSeq" id="WP_071154551.1">
    <property type="nucleotide sequence ID" value="NZ_CP019401.1"/>
</dbReference>
<evidence type="ECO:0000313" key="2">
    <source>
        <dbReference type="Proteomes" id="UP000189661"/>
    </source>
</evidence>
<organism evidence="1 2">
    <name type="scientific">Planococcus faecalis</name>
    <dbReference type="NCBI Taxonomy" id="1598147"/>
    <lineage>
        <taxon>Bacteria</taxon>
        <taxon>Bacillati</taxon>
        <taxon>Bacillota</taxon>
        <taxon>Bacilli</taxon>
        <taxon>Bacillales</taxon>
        <taxon>Caryophanaceae</taxon>
        <taxon>Planococcus</taxon>
    </lineage>
</organism>
<keyword evidence="2" id="KW-1185">Reference proteome</keyword>
<name>A0ABM6IPJ8_9BACL</name>
<proteinExistence type="predicted"/>
<accession>A0ABM6IPJ8</accession>
<dbReference type="EMBL" id="CP019401">
    <property type="protein sequence ID" value="AQU78489.1"/>
    <property type="molecule type" value="Genomic_DNA"/>
</dbReference>
<dbReference type="Proteomes" id="UP000189661">
    <property type="component" value="Chromosome"/>
</dbReference>
<evidence type="ECO:0000313" key="1">
    <source>
        <dbReference type="EMBL" id="AQU78489.1"/>
    </source>
</evidence>
<sequence>MKMMSFMDDLSGAIFDSDHRIWVVQLAHQDVAVPVANGKTDTLFLLNQLFSAGASTAWAK</sequence>
<reference evidence="1 2" key="1">
    <citation type="submission" date="2017-01" db="EMBL/GenBank/DDBJ databases">
        <title>Planococcus faecalis genome complete sequence.</title>
        <authorList>
            <person name="Lee P.C."/>
        </authorList>
    </citation>
    <scope>NUCLEOTIDE SEQUENCE [LARGE SCALE GENOMIC DNA]</scope>
    <source>
        <strain evidence="1 2">AJ003</strain>
    </source>
</reference>